<evidence type="ECO:0000259" key="5">
    <source>
        <dbReference type="PROSITE" id="PS50931"/>
    </source>
</evidence>
<dbReference type="InterPro" id="IPR005119">
    <property type="entry name" value="LysR_subst-bd"/>
</dbReference>
<dbReference type="CDD" id="cd08445">
    <property type="entry name" value="PBP2_BenM_CatM_CatR"/>
    <property type="match status" value="1"/>
</dbReference>
<dbReference type="GO" id="GO:0032993">
    <property type="term" value="C:protein-DNA complex"/>
    <property type="evidence" value="ECO:0007669"/>
    <property type="project" value="TreeGrafter"/>
</dbReference>
<dbReference type="PANTHER" id="PTHR30346">
    <property type="entry name" value="TRANSCRIPTIONAL DUAL REGULATOR HCAR-RELATED"/>
    <property type="match status" value="1"/>
</dbReference>
<name>A0A2U1AN17_9BURK</name>
<comment type="caution">
    <text evidence="6">The sequence shown here is derived from an EMBL/GenBank/DDBJ whole genome shotgun (WGS) entry which is preliminary data.</text>
</comment>
<comment type="similarity">
    <text evidence="1">Belongs to the LysR transcriptional regulatory family.</text>
</comment>
<evidence type="ECO:0000256" key="2">
    <source>
        <dbReference type="ARBA" id="ARBA00023015"/>
    </source>
</evidence>
<dbReference type="Pfam" id="PF03466">
    <property type="entry name" value="LysR_substrate"/>
    <property type="match status" value="1"/>
</dbReference>
<sequence>MHHILRVLIIGCAIWETNMDLRQLRYFVAVVRERNFTRAAEQLCIAQPPLSRQIQLLEQEIGVPLLIRNTRPVRTTDAGRLVYEQAMQILGRVEQLQASAKHVGLHHRTVLSIGFVASVLYSGLPPLMRKLRQNAPELDIQMVELMSVQQIEALKEGRIDIGFGRVRHSDPNVAGIVLREEPLAVVVPIGSEMAQESTPIPIEQLAGQKLIVYPKEPRPSFADQVLNVLHGDGVQPGEVLEVREIQTALGLVAAEFGVCVIPASARQLRQDVHYRLIDSDHATSPIILNHRVNDNSVYVDLVKQLVREMYAEPQTWLPAKKQKA</sequence>
<dbReference type="AlphaFoldDB" id="A0A2U1AN17"/>
<dbReference type="Proteomes" id="UP000247772">
    <property type="component" value="Unassembled WGS sequence"/>
</dbReference>
<dbReference type="GO" id="GO:0003700">
    <property type="term" value="F:DNA-binding transcription factor activity"/>
    <property type="evidence" value="ECO:0007669"/>
    <property type="project" value="InterPro"/>
</dbReference>
<dbReference type="EMBL" id="QJSQ01000036">
    <property type="protein sequence ID" value="PYE14876.1"/>
    <property type="molecule type" value="Genomic_DNA"/>
</dbReference>
<dbReference type="InterPro" id="IPR000847">
    <property type="entry name" value="LysR_HTH_N"/>
</dbReference>
<dbReference type="InterPro" id="IPR036388">
    <property type="entry name" value="WH-like_DNA-bd_sf"/>
</dbReference>
<keyword evidence="4" id="KW-0804">Transcription</keyword>
<dbReference type="PANTHER" id="PTHR30346:SF17">
    <property type="entry name" value="LYSR FAMILY TRANSCRIPTIONAL REGULATOR"/>
    <property type="match status" value="1"/>
</dbReference>
<accession>A0A2U1AN17</accession>
<dbReference type="Gene3D" id="1.10.10.10">
    <property type="entry name" value="Winged helix-like DNA-binding domain superfamily/Winged helix DNA-binding domain"/>
    <property type="match status" value="1"/>
</dbReference>
<keyword evidence="2" id="KW-0805">Transcription regulation</keyword>
<evidence type="ECO:0000256" key="1">
    <source>
        <dbReference type="ARBA" id="ARBA00009437"/>
    </source>
</evidence>
<evidence type="ECO:0000313" key="7">
    <source>
        <dbReference type="Proteomes" id="UP000247772"/>
    </source>
</evidence>
<dbReference type="SUPFAM" id="SSF53850">
    <property type="entry name" value="Periplasmic binding protein-like II"/>
    <property type="match status" value="1"/>
</dbReference>
<dbReference type="SUPFAM" id="SSF46785">
    <property type="entry name" value="Winged helix' DNA-binding domain"/>
    <property type="match status" value="1"/>
</dbReference>
<dbReference type="FunFam" id="1.10.10.10:FF:000001">
    <property type="entry name" value="LysR family transcriptional regulator"/>
    <property type="match status" value="1"/>
</dbReference>
<dbReference type="PROSITE" id="PS50931">
    <property type="entry name" value="HTH_LYSR"/>
    <property type="match status" value="1"/>
</dbReference>
<evidence type="ECO:0000256" key="3">
    <source>
        <dbReference type="ARBA" id="ARBA00023125"/>
    </source>
</evidence>
<proteinExistence type="inferred from homology"/>
<dbReference type="PRINTS" id="PR00039">
    <property type="entry name" value="HTHLYSR"/>
</dbReference>
<dbReference type="GO" id="GO:0003677">
    <property type="term" value="F:DNA binding"/>
    <property type="evidence" value="ECO:0007669"/>
    <property type="project" value="UniProtKB-KW"/>
</dbReference>
<evidence type="ECO:0000256" key="4">
    <source>
        <dbReference type="ARBA" id="ARBA00023163"/>
    </source>
</evidence>
<dbReference type="Pfam" id="PF00126">
    <property type="entry name" value="HTH_1"/>
    <property type="match status" value="1"/>
</dbReference>
<gene>
    <name evidence="6" type="ORF">C7410_13647</name>
</gene>
<dbReference type="Gene3D" id="3.40.190.10">
    <property type="entry name" value="Periplasmic binding protein-like II"/>
    <property type="match status" value="2"/>
</dbReference>
<keyword evidence="3 6" id="KW-0238">DNA-binding</keyword>
<organism evidence="6 7">
    <name type="scientific">Paraburkholderia silvatlantica</name>
    <dbReference type="NCBI Taxonomy" id="321895"/>
    <lineage>
        <taxon>Bacteria</taxon>
        <taxon>Pseudomonadati</taxon>
        <taxon>Pseudomonadota</taxon>
        <taxon>Betaproteobacteria</taxon>
        <taxon>Burkholderiales</taxon>
        <taxon>Burkholderiaceae</taxon>
        <taxon>Paraburkholderia</taxon>
    </lineage>
</organism>
<reference evidence="6 7" key="1">
    <citation type="submission" date="2018-06" db="EMBL/GenBank/DDBJ databases">
        <title>Genomic Encyclopedia of Type Strains, Phase IV (KMG-V): Genome sequencing to study the core and pangenomes of soil and plant-associated prokaryotes.</title>
        <authorList>
            <person name="Whitman W."/>
        </authorList>
    </citation>
    <scope>NUCLEOTIDE SEQUENCE [LARGE SCALE GENOMIC DNA]</scope>
    <source>
        <strain evidence="6 7">SRCL-318</strain>
    </source>
</reference>
<feature type="domain" description="HTH lysR-type" evidence="5">
    <location>
        <begin position="19"/>
        <end position="76"/>
    </location>
</feature>
<dbReference type="InterPro" id="IPR036390">
    <property type="entry name" value="WH_DNA-bd_sf"/>
</dbReference>
<protein>
    <submittedName>
        <fullName evidence="6">DNA-binding transcriptional LysR family regulator</fullName>
    </submittedName>
</protein>
<evidence type="ECO:0000313" key="6">
    <source>
        <dbReference type="EMBL" id="PYE14876.1"/>
    </source>
</evidence>